<dbReference type="InterPro" id="IPR004210">
    <property type="entry name" value="BESS_motif"/>
</dbReference>
<dbReference type="Pfam" id="PF02944">
    <property type="entry name" value="BESS"/>
    <property type="match status" value="1"/>
</dbReference>
<dbReference type="HOGENOM" id="CLU_2266455_0_0_1"/>
<gene>
    <name evidence="4" type="primary">Dere\GG20704</name>
    <name evidence="4" type="ORF">Dere_GG20704</name>
</gene>
<feature type="compositionally biased region" description="Low complexity" evidence="2">
    <location>
        <begin position="1"/>
        <end position="17"/>
    </location>
</feature>
<keyword evidence="1" id="KW-0539">Nucleus</keyword>
<dbReference type="AlphaFoldDB" id="B3P0U2"/>
<dbReference type="Proteomes" id="UP000008711">
    <property type="component" value="Unassembled WGS sequence"/>
</dbReference>
<proteinExistence type="predicted"/>
<dbReference type="GO" id="GO:0005634">
    <property type="term" value="C:nucleus"/>
    <property type="evidence" value="ECO:0007669"/>
    <property type="project" value="UniProtKB-SubCell"/>
</dbReference>
<organism evidence="4 5">
    <name type="scientific">Drosophila erecta</name>
    <name type="common">Fruit fly</name>
    <dbReference type="NCBI Taxonomy" id="7220"/>
    <lineage>
        <taxon>Eukaryota</taxon>
        <taxon>Metazoa</taxon>
        <taxon>Ecdysozoa</taxon>
        <taxon>Arthropoda</taxon>
        <taxon>Hexapoda</taxon>
        <taxon>Insecta</taxon>
        <taxon>Pterygota</taxon>
        <taxon>Neoptera</taxon>
        <taxon>Endopterygota</taxon>
        <taxon>Diptera</taxon>
        <taxon>Brachycera</taxon>
        <taxon>Muscomorpha</taxon>
        <taxon>Ephydroidea</taxon>
        <taxon>Drosophilidae</taxon>
        <taxon>Drosophila</taxon>
        <taxon>Sophophora</taxon>
    </lineage>
</organism>
<accession>B3P0U2</accession>
<dbReference type="PROSITE" id="PS51031">
    <property type="entry name" value="BESS"/>
    <property type="match status" value="1"/>
</dbReference>
<evidence type="ECO:0000256" key="2">
    <source>
        <dbReference type="SAM" id="MobiDB-lite"/>
    </source>
</evidence>
<dbReference type="EMBL" id="CH954181">
    <property type="protein sequence ID" value="EDV48990.1"/>
    <property type="molecule type" value="Genomic_DNA"/>
</dbReference>
<dbReference type="OrthoDB" id="10262320at2759"/>
<name>B3P0U2_DROER</name>
<evidence type="ECO:0000259" key="3">
    <source>
        <dbReference type="PROSITE" id="PS51031"/>
    </source>
</evidence>
<dbReference type="GO" id="GO:0003677">
    <property type="term" value="F:DNA binding"/>
    <property type="evidence" value="ECO:0007669"/>
    <property type="project" value="InterPro"/>
</dbReference>
<comment type="subcellular location">
    <subcellularLocation>
        <location evidence="1">Nucleus</location>
    </subcellularLocation>
</comment>
<sequence>MAPSSSVSASSSSSYLSQRHGHSHVHVGHPQAPPSALPVRLEANNPSSGSVSNGGAELCDCKTDPDAMFLMSLLPDIQKLNGRDRGKIKIAFQNILQDYLYPD</sequence>
<dbReference type="eggNOG" id="ENOG502T9GZ">
    <property type="taxonomic scope" value="Eukaryota"/>
</dbReference>
<reference evidence="4 5" key="2">
    <citation type="journal article" date="2008" name="Bioinformatics">
        <title>Assembly reconciliation.</title>
        <authorList>
            <person name="Zimin A.V."/>
            <person name="Smith D.R."/>
            <person name="Sutton G."/>
            <person name="Yorke J.A."/>
        </authorList>
    </citation>
    <scope>NUCLEOTIDE SEQUENCE [LARGE SCALE GENOMIC DNA]</scope>
    <source>
        <strain evidence="4 5">TSC#14021-0224.01</strain>
    </source>
</reference>
<feature type="domain" description="BESS" evidence="3">
    <location>
        <begin position="63"/>
        <end position="102"/>
    </location>
</feature>
<evidence type="ECO:0000256" key="1">
    <source>
        <dbReference type="PROSITE-ProRule" id="PRU00371"/>
    </source>
</evidence>
<reference evidence="4 5" key="1">
    <citation type="journal article" date="2007" name="Nature">
        <title>Evolution of genes and genomes on the Drosophila phylogeny.</title>
        <authorList>
            <consortium name="Drosophila 12 Genomes Consortium"/>
            <person name="Clark A.G."/>
            <person name="Eisen M.B."/>
            <person name="Smith D.R."/>
            <person name="Bergman C.M."/>
            <person name="Oliver B."/>
            <person name="Markow T.A."/>
            <person name="Kaufman T.C."/>
            <person name="Kellis M."/>
            <person name="Gelbart W."/>
            <person name="Iyer V.N."/>
            <person name="Pollard D.A."/>
            <person name="Sackton T.B."/>
            <person name="Larracuente A.M."/>
            <person name="Singh N.D."/>
            <person name="Abad J.P."/>
            <person name="Abt D.N."/>
            <person name="Adryan B."/>
            <person name="Aguade M."/>
            <person name="Akashi H."/>
            <person name="Anderson W.W."/>
            <person name="Aquadro C.F."/>
            <person name="Ardell D.H."/>
            <person name="Arguello R."/>
            <person name="Artieri C.G."/>
            <person name="Barbash D.A."/>
            <person name="Barker D."/>
            <person name="Barsanti P."/>
            <person name="Batterham P."/>
            <person name="Batzoglou S."/>
            <person name="Begun D."/>
            <person name="Bhutkar A."/>
            <person name="Blanco E."/>
            <person name="Bosak S.A."/>
            <person name="Bradley R.K."/>
            <person name="Brand A.D."/>
            <person name="Brent M.R."/>
            <person name="Brooks A.N."/>
            <person name="Brown R.H."/>
            <person name="Butlin R.K."/>
            <person name="Caggese C."/>
            <person name="Calvi B.R."/>
            <person name="Bernardo de Carvalho A."/>
            <person name="Caspi A."/>
            <person name="Castrezana S."/>
            <person name="Celniker S.E."/>
            <person name="Chang J.L."/>
            <person name="Chapple C."/>
            <person name="Chatterji S."/>
            <person name="Chinwalla A."/>
            <person name="Civetta A."/>
            <person name="Clifton S.W."/>
            <person name="Comeron J.M."/>
            <person name="Costello J.C."/>
            <person name="Coyne J.A."/>
            <person name="Daub J."/>
            <person name="David R.G."/>
            <person name="Delcher A.L."/>
            <person name="Delehaunty K."/>
            <person name="Do C.B."/>
            <person name="Ebling H."/>
            <person name="Edwards K."/>
            <person name="Eickbush T."/>
            <person name="Evans J.D."/>
            <person name="Filipski A."/>
            <person name="Findeiss S."/>
            <person name="Freyhult E."/>
            <person name="Fulton L."/>
            <person name="Fulton R."/>
            <person name="Garcia A.C."/>
            <person name="Gardiner A."/>
            <person name="Garfield D.A."/>
            <person name="Garvin B.E."/>
            <person name="Gibson G."/>
            <person name="Gilbert D."/>
            <person name="Gnerre S."/>
            <person name="Godfrey J."/>
            <person name="Good R."/>
            <person name="Gotea V."/>
            <person name="Gravely B."/>
            <person name="Greenberg A.J."/>
            <person name="Griffiths-Jones S."/>
            <person name="Gross S."/>
            <person name="Guigo R."/>
            <person name="Gustafson E.A."/>
            <person name="Haerty W."/>
            <person name="Hahn M.W."/>
            <person name="Halligan D.L."/>
            <person name="Halpern A.L."/>
            <person name="Halter G.M."/>
            <person name="Han M.V."/>
            <person name="Heger A."/>
            <person name="Hillier L."/>
            <person name="Hinrichs A.S."/>
            <person name="Holmes I."/>
            <person name="Hoskins R.A."/>
            <person name="Hubisz M.J."/>
            <person name="Hultmark D."/>
            <person name="Huntley M.A."/>
            <person name="Jaffe D.B."/>
            <person name="Jagadeeshan S."/>
            <person name="Jeck W.R."/>
            <person name="Johnson J."/>
            <person name="Jones C.D."/>
            <person name="Jordan W.C."/>
            <person name="Karpen G.H."/>
            <person name="Kataoka E."/>
            <person name="Keightley P.D."/>
            <person name="Kheradpour P."/>
            <person name="Kirkness E.F."/>
            <person name="Koerich L.B."/>
            <person name="Kristiansen K."/>
            <person name="Kudrna D."/>
            <person name="Kulathinal R.J."/>
            <person name="Kumar S."/>
            <person name="Kwok R."/>
            <person name="Lander E."/>
            <person name="Langley C.H."/>
            <person name="Lapoint R."/>
            <person name="Lazzaro B.P."/>
            <person name="Lee S.J."/>
            <person name="Levesque L."/>
            <person name="Li R."/>
            <person name="Lin C.F."/>
            <person name="Lin M.F."/>
            <person name="Lindblad-Toh K."/>
            <person name="Llopart A."/>
            <person name="Long M."/>
            <person name="Low L."/>
            <person name="Lozovsky E."/>
            <person name="Lu J."/>
            <person name="Luo M."/>
            <person name="Machado C.A."/>
            <person name="Makalowski W."/>
            <person name="Marzo M."/>
            <person name="Matsuda M."/>
            <person name="Matzkin L."/>
            <person name="McAllister B."/>
            <person name="McBride C.S."/>
            <person name="McKernan B."/>
            <person name="McKernan K."/>
            <person name="Mendez-Lago M."/>
            <person name="Minx P."/>
            <person name="Mollenhauer M.U."/>
            <person name="Montooth K."/>
            <person name="Mount S.M."/>
            <person name="Mu X."/>
            <person name="Myers E."/>
            <person name="Negre B."/>
            <person name="Newfeld S."/>
            <person name="Nielsen R."/>
            <person name="Noor M.A."/>
            <person name="O'Grady P."/>
            <person name="Pachter L."/>
            <person name="Papaceit M."/>
            <person name="Parisi M.J."/>
            <person name="Parisi M."/>
            <person name="Parts L."/>
            <person name="Pedersen J.S."/>
            <person name="Pesole G."/>
            <person name="Phillippy A.M."/>
            <person name="Ponting C.P."/>
            <person name="Pop M."/>
            <person name="Porcelli D."/>
            <person name="Powell J.R."/>
            <person name="Prohaska S."/>
            <person name="Pruitt K."/>
            <person name="Puig M."/>
            <person name="Quesneville H."/>
            <person name="Ram K.R."/>
            <person name="Rand D."/>
            <person name="Rasmussen M.D."/>
            <person name="Reed L.K."/>
            <person name="Reenan R."/>
            <person name="Reily A."/>
            <person name="Remington K.A."/>
            <person name="Rieger T.T."/>
            <person name="Ritchie M.G."/>
            <person name="Robin C."/>
            <person name="Rogers Y.H."/>
            <person name="Rohde C."/>
            <person name="Rozas J."/>
            <person name="Rubenfield M.J."/>
            <person name="Ruiz A."/>
            <person name="Russo S."/>
            <person name="Salzberg S.L."/>
            <person name="Sanchez-Gracia A."/>
            <person name="Saranga D.J."/>
            <person name="Sato H."/>
            <person name="Schaeffer S.W."/>
            <person name="Schatz M.C."/>
            <person name="Schlenke T."/>
            <person name="Schwartz R."/>
            <person name="Segarra C."/>
            <person name="Singh R.S."/>
            <person name="Sirot L."/>
            <person name="Sirota M."/>
            <person name="Sisneros N.B."/>
            <person name="Smith C.D."/>
            <person name="Smith T.F."/>
            <person name="Spieth J."/>
            <person name="Stage D.E."/>
            <person name="Stark A."/>
            <person name="Stephan W."/>
            <person name="Strausberg R.L."/>
            <person name="Strempel S."/>
            <person name="Sturgill D."/>
            <person name="Sutton G."/>
            <person name="Sutton G.G."/>
            <person name="Tao W."/>
            <person name="Teichmann S."/>
            <person name="Tobari Y.N."/>
            <person name="Tomimura Y."/>
            <person name="Tsolas J.M."/>
            <person name="Valente V.L."/>
            <person name="Venter E."/>
            <person name="Venter J.C."/>
            <person name="Vicario S."/>
            <person name="Vieira F.G."/>
            <person name="Vilella A.J."/>
            <person name="Villasante A."/>
            <person name="Walenz B."/>
            <person name="Wang J."/>
            <person name="Wasserman M."/>
            <person name="Watts T."/>
            <person name="Wilson D."/>
            <person name="Wilson R.K."/>
            <person name="Wing R.A."/>
            <person name="Wolfner M.F."/>
            <person name="Wong A."/>
            <person name="Wong G.K."/>
            <person name="Wu C.I."/>
            <person name="Wu G."/>
            <person name="Yamamoto D."/>
            <person name="Yang H.P."/>
            <person name="Yang S.P."/>
            <person name="Yorke J.A."/>
            <person name="Yoshida K."/>
            <person name="Zdobnov E."/>
            <person name="Zhang P."/>
            <person name="Zhang Y."/>
            <person name="Zimin A.V."/>
            <person name="Baldwin J."/>
            <person name="Abdouelleil A."/>
            <person name="Abdulkadir J."/>
            <person name="Abebe A."/>
            <person name="Abera B."/>
            <person name="Abreu J."/>
            <person name="Acer S.C."/>
            <person name="Aftuck L."/>
            <person name="Alexander A."/>
            <person name="An P."/>
            <person name="Anderson E."/>
            <person name="Anderson S."/>
            <person name="Arachi H."/>
            <person name="Azer M."/>
            <person name="Bachantsang P."/>
            <person name="Barry A."/>
            <person name="Bayul T."/>
            <person name="Berlin A."/>
            <person name="Bessette D."/>
            <person name="Bloom T."/>
            <person name="Blye J."/>
            <person name="Boguslavskiy L."/>
            <person name="Bonnet C."/>
            <person name="Boukhgalter B."/>
            <person name="Bourzgui I."/>
            <person name="Brown A."/>
            <person name="Cahill P."/>
            <person name="Channer S."/>
            <person name="Cheshatsang Y."/>
            <person name="Chuda L."/>
            <person name="Citroen M."/>
            <person name="Collymore A."/>
            <person name="Cooke P."/>
            <person name="Costello M."/>
            <person name="D'Aco K."/>
            <person name="Daza R."/>
            <person name="De Haan G."/>
            <person name="DeGray S."/>
            <person name="DeMaso C."/>
            <person name="Dhargay N."/>
            <person name="Dooley K."/>
            <person name="Dooley E."/>
            <person name="Doricent M."/>
            <person name="Dorje P."/>
            <person name="Dorjee K."/>
            <person name="Dupes A."/>
            <person name="Elong R."/>
            <person name="Falk J."/>
            <person name="Farina A."/>
            <person name="Faro S."/>
            <person name="Ferguson D."/>
            <person name="Fisher S."/>
            <person name="Foley C.D."/>
            <person name="Franke A."/>
            <person name="Friedrich D."/>
            <person name="Gadbois L."/>
            <person name="Gearin G."/>
            <person name="Gearin C.R."/>
            <person name="Giannoukos G."/>
            <person name="Goode T."/>
            <person name="Graham J."/>
            <person name="Grandbois E."/>
            <person name="Grewal S."/>
            <person name="Gyaltsen K."/>
            <person name="Hafez N."/>
            <person name="Hagos B."/>
            <person name="Hall J."/>
            <person name="Henson C."/>
            <person name="Hollinger A."/>
            <person name="Honan T."/>
            <person name="Huard M.D."/>
            <person name="Hughes L."/>
            <person name="Hurhula B."/>
            <person name="Husby M.E."/>
            <person name="Kamat A."/>
            <person name="Kanga B."/>
            <person name="Kashin S."/>
            <person name="Khazanovich D."/>
            <person name="Kisner P."/>
            <person name="Lance K."/>
            <person name="Lara M."/>
            <person name="Lee W."/>
            <person name="Lennon N."/>
            <person name="Letendre F."/>
            <person name="LeVine R."/>
            <person name="Lipovsky A."/>
            <person name="Liu X."/>
            <person name="Liu J."/>
            <person name="Liu S."/>
            <person name="Lokyitsang T."/>
            <person name="Lokyitsang Y."/>
            <person name="Lubonja R."/>
            <person name="Lui A."/>
            <person name="MacDonald P."/>
            <person name="Magnisalis V."/>
            <person name="Maru K."/>
            <person name="Matthews C."/>
            <person name="McCusker W."/>
            <person name="McDonough S."/>
            <person name="Mehta T."/>
            <person name="Meldrim J."/>
            <person name="Meneus L."/>
            <person name="Mihai O."/>
            <person name="Mihalev A."/>
            <person name="Mihova T."/>
            <person name="Mittelman R."/>
            <person name="Mlenga V."/>
            <person name="Montmayeur A."/>
            <person name="Mulrain L."/>
            <person name="Navidi A."/>
            <person name="Naylor J."/>
            <person name="Negash T."/>
            <person name="Nguyen T."/>
            <person name="Nguyen N."/>
            <person name="Nicol R."/>
            <person name="Norbu C."/>
            <person name="Norbu N."/>
            <person name="Novod N."/>
            <person name="O'Neill B."/>
            <person name="Osman S."/>
            <person name="Markiewicz E."/>
            <person name="Oyono O.L."/>
            <person name="Patti C."/>
            <person name="Phunkhang P."/>
            <person name="Pierre F."/>
            <person name="Priest M."/>
            <person name="Raghuraman S."/>
            <person name="Rege F."/>
            <person name="Reyes R."/>
            <person name="Rise C."/>
            <person name="Rogov P."/>
            <person name="Ross K."/>
            <person name="Ryan E."/>
            <person name="Settipalli S."/>
            <person name="Shea T."/>
            <person name="Sherpa N."/>
            <person name="Shi L."/>
            <person name="Shih D."/>
            <person name="Sparrow T."/>
            <person name="Spaulding J."/>
            <person name="Stalker J."/>
            <person name="Stange-Thomann N."/>
            <person name="Stavropoulos S."/>
            <person name="Stone C."/>
            <person name="Strader C."/>
            <person name="Tesfaye S."/>
            <person name="Thomson T."/>
            <person name="Thoulutsang Y."/>
            <person name="Thoulutsang D."/>
            <person name="Topham K."/>
            <person name="Topping I."/>
            <person name="Tsamla T."/>
            <person name="Vassiliev H."/>
            <person name="Vo A."/>
            <person name="Wangchuk T."/>
            <person name="Wangdi T."/>
            <person name="Weiand M."/>
            <person name="Wilkinson J."/>
            <person name="Wilson A."/>
            <person name="Yadav S."/>
            <person name="Young G."/>
            <person name="Yu Q."/>
            <person name="Zembek L."/>
            <person name="Zhong D."/>
            <person name="Zimmer A."/>
            <person name="Zwirko Z."/>
            <person name="Jaffe D.B."/>
            <person name="Alvarez P."/>
            <person name="Brockman W."/>
            <person name="Butler J."/>
            <person name="Chin C."/>
            <person name="Gnerre S."/>
            <person name="Grabherr M."/>
            <person name="Kleber M."/>
            <person name="Mauceli E."/>
            <person name="MacCallum I."/>
        </authorList>
    </citation>
    <scope>NUCLEOTIDE SEQUENCE [LARGE SCALE GENOMIC DNA]</scope>
    <source>
        <strain evidence="4 5">TSC#14021-0224.01</strain>
    </source>
</reference>
<keyword evidence="5" id="KW-1185">Reference proteome</keyword>
<protein>
    <submittedName>
        <fullName evidence="4">GG20704</fullName>
    </submittedName>
</protein>
<evidence type="ECO:0000313" key="4">
    <source>
        <dbReference type="EMBL" id="EDV48990.1"/>
    </source>
</evidence>
<feature type="region of interest" description="Disordered" evidence="2">
    <location>
        <begin position="1"/>
        <end position="57"/>
    </location>
</feature>
<evidence type="ECO:0000313" key="5">
    <source>
        <dbReference type="Proteomes" id="UP000008711"/>
    </source>
</evidence>
<feature type="compositionally biased region" description="Low complexity" evidence="2">
    <location>
        <begin position="44"/>
        <end position="55"/>
    </location>
</feature>